<evidence type="ECO:0008006" key="3">
    <source>
        <dbReference type="Google" id="ProtNLM"/>
    </source>
</evidence>
<keyword evidence="1" id="KW-1133">Transmembrane helix</keyword>
<feature type="non-terminal residue" evidence="2">
    <location>
        <position position="140"/>
    </location>
</feature>
<gene>
    <name evidence="2" type="ORF">METZ01_LOCUS132962</name>
</gene>
<protein>
    <recommendedName>
        <fullName evidence="3">LemA family protein</fullName>
    </recommendedName>
</protein>
<name>A0A381YSU3_9ZZZZ</name>
<proteinExistence type="predicted"/>
<dbReference type="AlphaFoldDB" id="A0A381YSU3"/>
<evidence type="ECO:0000256" key="1">
    <source>
        <dbReference type="SAM" id="Phobius"/>
    </source>
</evidence>
<sequence length="140" mass="15863">MSVEIVIYGAQIVTGLATLVVAFVLFFQLKQQRSVAQRELVLAINQQRQDLAVAVATNPDLSDINFRGGHDFADLNNQSERIRFNRLFAAEMSLSNIAQEYADLLHVDPDLALKTSFALFPGRRKFYKESLIRFTLPVEF</sequence>
<reference evidence="2" key="1">
    <citation type="submission" date="2018-05" db="EMBL/GenBank/DDBJ databases">
        <authorList>
            <person name="Lanie J.A."/>
            <person name="Ng W.-L."/>
            <person name="Kazmierczak K.M."/>
            <person name="Andrzejewski T.M."/>
            <person name="Davidsen T.M."/>
            <person name="Wayne K.J."/>
            <person name="Tettelin H."/>
            <person name="Glass J.I."/>
            <person name="Rusch D."/>
            <person name="Podicherti R."/>
            <person name="Tsui H.-C.T."/>
            <person name="Winkler M.E."/>
        </authorList>
    </citation>
    <scope>NUCLEOTIDE SEQUENCE</scope>
</reference>
<keyword evidence="1" id="KW-0472">Membrane</keyword>
<dbReference type="EMBL" id="UINC01018980">
    <property type="protein sequence ID" value="SVA80108.1"/>
    <property type="molecule type" value="Genomic_DNA"/>
</dbReference>
<keyword evidence="1" id="KW-0812">Transmembrane</keyword>
<evidence type="ECO:0000313" key="2">
    <source>
        <dbReference type="EMBL" id="SVA80108.1"/>
    </source>
</evidence>
<accession>A0A381YSU3</accession>
<feature type="transmembrane region" description="Helical" evidence="1">
    <location>
        <begin position="6"/>
        <end position="29"/>
    </location>
</feature>
<organism evidence="2">
    <name type="scientific">marine metagenome</name>
    <dbReference type="NCBI Taxonomy" id="408172"/>
    <lineage>
        <taxon>unclassified sequences</taxon>
        <taxon>metagenomes</taxon>
        <taxon>ecological metagenomes</taxon>
    </lineage>
</organism>